<evidence type="ECO:0000313" key="1">
    <source>
        <dbReference type="EnsemblPlants" id="LPERR06G12140.1"/>
    </source>
</evidence>
<dbReference type="AlphaFoldDB" id="A0A0D9WQ53"/>
<evidence type="ECO:0000313" key="2">
    <source>
        <dbReference type="Proteomes" id="UP000032180"/>
    </source>
</evidence>
<keyword evidence="2" id="KW-1185">Reference proteome</keyword>
<protein>
    <submittedName>
        <fullName evidence="1">Uncharacterized protein</fullName>
    </submittedName>
</protein>
<proteinExistence type="predicted"/>
<accession>A0A0D9WQ53</accession>
<dbReference type="HOGENOM" id="CLU_2444054_0_0_1"/>
<name>A0A0D9WQ53_9ORYZ</name>
<reference evidence="1" key="3">
    <citation type="submission" date="2015-04" db="UniProtKB">
        <authorList>
            <consortium name="EnsemblPlants"/>
        </authorList>
    </citation>
    <scope>IDENTIFICATION</scope>
</reference>
<reference evidence="1 2" key="1">
    <citation type="submission" date="2012-08" db="EMBL/GenBank/DDBJ databases">
        <title>Oryza genome evolution.</title>
        <authorList>
            <person name="Wing R.A."/>
        </authorList>
    </citation>
    <scope>NUCLEOTIDE SEQUENCE</scope>
</reference>
<organism evidence="1 2">
    <name type="scientific">Leersia perrieri</name>
    <dbReference type="NCBI Taxonomy" id="77586"/>
    <lineage>
        <taxon>Eukaryota</taxon>
        <taxon>Viridiplantae</taxon>
        <taxon>Streptophyta</taxon>
        <taxon>Embryophyta</taxon>
        <taxon>Tracheophyta</taxon>
        <taxon>Spermatophyta</taxon>
        <taxon>Magnoliopsida</taxon>
        <taxon>Liliopsida</taxon>
        <taxon>Poales</taxon>
        <taxon>Poaceae</taxon>
        <taxon>BOP clade</taxon>
        <taxon>Oryzoideae</taxon>
        <taxon>Oryzeae</taxon>
        <taxon>Oryzinae</taxon>
        <taxon>Leersia</taxon>
    </lineage>
</organism>
<dbReference type="Gramene" id="LPERR06G12140.1">
    <property type="protein sequence ID" value="LPERR06G12140.1"/>
    <property type="gene ID" value="LPERR06G12140"/>
</dbReference>
<reference evidence="2" key="2">
    <citation type="submission" date="2013-12" db="EMBL/GenBank/DDBJ databases">
        <authorList>
            <person name="Yu Y."/>
            <person name="Lee S."/>
            <person name="de Baynast K."/>
            <person name="Wissotski M."/>
            <person name="Liu L."/>
            <person name="Talag J."/>
            <person name="Goicoechea J."/>
            <person name="Angelova A."/>
            <person name="Jetty R."/>
            <person name="Kudrna D."/>
            <person name="Golser W."/>
            <person name="Rivera L."/>
            <person name="Zhang J."/>
            <person name="Wing R."/>
        </authorList>
    </citation>
    <scope>NUCLEOTIDE SEQUENCE</scope>
</reference>
<sequence length="90" mass="10052">MDRCGLAYLYMCSCRYVLRAPVDDRSISRCICVLCLVMLLSYVRLLCLSNLSSLCCMQLPDCLMGNSGLWGNSLQVPTPSLCPFLILVLH</sequence>
<dbReference type="EnsemblPlants" id="LPERR06G12140.1">
    <property type="protein sequence ID" value="LPERR06G12140.1"/>
    <property type="gene ID" value="LPERR06G12140"/>
</dbReference>
<dbReference type="Proteomes" id="UP000032180">
    <property type="component" value="Chromosome 6"/>
</dbReference>